<proteinExistence type="predicted"/>
<evidence type="ECO:0000313" key="3">
    <source>
        <dbReference type="EMBL" id="MES5324210.1"/>
    </source>
</evidence>
<dbReference type="SUPFAM" id="SSF48056">
    <property type="entry name" value="Di-copper centre-containing domain"/>
    <property type="match status" value="1"/>
</dbReference>
<gene>
    <name evidence="3" type="ORF">ABU900_07335</name>
</gene>
<sequence>MITKIRFASSRTILFSLLGPLLALSAHASGPAMDHQAPPSVSNIPAHLISTAEATSPAEMTLRNLDRTVDIIFPNRPNYFHLEQPLLVEEIRQISDYEKRIYDAIDLGYVVSKTGETINIVSSDAVDILEGVIEQSDLPFGLGEASGLLVHSVGDAIGSASGLLYDATDTHYPLTSALSYVTGGVADAATALLQNDNQLQSLSGLPTNNGLSAPAGHLLAGLTGSLSAVNANSTGVLAPVTVLAEGLLHPISHPSTNDSTGTINIVDNSSADQNGLLAPVTGLLGGLLGASR</sequence>
<dbReference type="InterPro" id="IPR008922">
    <property type="entry name" value="Di-copper_centre_dom_sf"/>
</dbReference>
<keyword evidence="4" id="KW-1185">Reference proteome</keyword>
<evidence type="ECO:0000259" key="2">
    <source>
        <dbReference type="Pfam" id="PF00372"/>
    </source>
</evidence>
<feature type="chain" id="PRO_5045099728" description="Hemocyanin middle domain-containing protein" evidence="1">
    <location>
        <begin position="29"/>
        <end position="292"/>
    </location>
</feature>
<dbReference type="Proteomes" id="UP001437419">
    <property type="component" value="Unassembled WGS sequence"/>
</dbReference>
<reference evidence="3 4" key="1">
    <citation type="submission" date="2024-06" db="EMBL/GenBank/DDBJ databases">
        <title>Alcaligenes phenolicus JC896.</title>
        <authorList>
            <person name="Venkata Ramana C."/>
            <person name="Sasikala C."/>
            <person name="Mahima D."/>
        </authorList>
    </citation>
    <scope>NUCLEOTIDE SEQUENCE [LARGE SCALE GENOMIC DNA]</scope>
    <source>
        <strain evidence="3 4">JC896</strain>
    </source>
</reference>
<comment type="caution">
    <text evidence="3">The sequence shown here is derived from an EMBL/GenBank/DDBJ whole genome shotgun (WGS) entry which is preliminary data.</text>
</comment>
<evidence type="ECO:0000313" key="4">
    <source>
        <dbReference type="Proteomes" id="UP001437419"/>
    </source>
</evidence>
<feature type="signal peptide" evidence="1">
    <location>
        <begin position="1"/>
        <end position="28"/>
    </location>
</feature>
<name>A0ABV2BH50_9BURK</name>
<dbReference type="RefSeq" id="WP_083053238.1">
    <property type="nucleotide sequence ID" value="NZ_JBEUDR010000001.1"/>
</dbReference>
<evidence type="ECO:0000256" key="1">
    <source>
        <dbReference type="SAM" id="SignalP"/>
    </source>
</evidence>
<feature type="domain" description="Hemocyanin middle" evidence="2">
    <location>
        <begin position="71"/>
        <end position="136"/>
    </location>
</feature>
<dbReference type="EMBL" id="JBEUDR010000001">
    <property type="protein sequence ID" value="MES5324210.1"/>
    <property type="molecule type" value="Genomic_DNA"/>
</dbReference>
<accession>A0ABV2BH50</accession>
<protein>
    <recommendedName>
        <fullName evidence="2">Hemocyanin middle domain-containing protein</fullName>
    </recommendedName>
</protein>
<dbReference type="Gene3D" id="1.10.1280.10">
    <property type="entry name" value="Di-copper center containing domain from catechol oxidase"/>
    <property type="match status" value="1"/>
</dbReference>
<keyword evidence="1" id="KW-0732">Signal</keyword>
<dbReference type="Pfam" id="PF00372">
    <property type="entry name" value="Hemocyanin_M"/>
    <property type="match status" value="1"/>
</dbReference>
<organism evidence="3 4">
    <name type="scientific">Alcaligenes phenolicus</name>
    <dbReference type="NCBI Taxonomy" id="232846"/>
    <lineage>
        <taxon>Bacteria</taxon>
        <taxon>Pseudomonadati</taxon>
        <taxon>Pseudomonadota</taxon>
        <taxon>Betaproteobacteria</taxon>
        <taxon>Burkholderiales</taxon>
        <taxon>Alcaligenaceae</taxon>
        <taxon>Alcaligenes</taxon>
    </lineage>
</organism>
<dbReference type="InterPro" id="IPR000896">
    <property type="entry name" value="Hemocyanin/hexamerin_mid_dom"/>
</dbReference>